<sequence>MQRKKIPETTVTTGTTTTISKSMTPTAPSTTQTTQTTNTTTTTKKEPPKADDERDNEANFRPDQFVNEKKTDRGRKAYKIINFVINPSTGFTDFNFINWATLGAVAICWVAASIVLIRGMKMIGKLSYFTVILPYIIIVILMIRGITLDGAANGLYYLWGEPDFAFLINMRTWTDAMTQICFSLSIGQGGLMNIASYNKKSYNWYRVSFTVVFFQKKLKHFDAFLLVLCDTLMSLLGATAVFATLGFLAKQQDVPVPKVIKDGHALAFIVYTEAISQMPIPYLWHGLFFLMLLLLGMSTEIVIVEIVCSCLSDRFGYLRRHRWVTVLAVSLTFFTLGLVMTTDIFGWFVAALPFFAIPWFAISTILKYRRENIPLRTAFMLQKQHPSYDRISERWPEWKQKIGDQMAEAEPGDDDVEIVDADEDGDESYLEHF</sequence>
<evidence type="ECO:0000256" key="9">
    <source>
        <dbReference type="SAM" id="Phobius"/>
    </source>
</evidence>
<keyword evidence="4" id="KW-0769">Symport</keyword>
<keyword evidence="6 9" id="KW-0472">Membrane</keyword>
<comment type="subcellular location">
    <subcellularLocation>
        <location evidence="1">Membrane</location>
        <topology evidence="1">Multi-pass membrane protein</topology>
    </subcellularLocation>
</comment>
<feature type="transmembrane region" description="Helical" evidence="9">
    <location>
        <begin position="287"/>
        <end position="311"/>
    </location>
</feature>
<name>E3NBK2_CAERE</name>
<feature type="binding site" evidence="7">
    <location>
        <position position="295"/>
    </location>
    <ligand>
        <name>Na(+)</name>
        <dbReference type="ChEBI" id="CHEBI:29101"/>
        <label>1</label>
    </ligand>
</feature>
<feature type="transmembrane region" description="Helical" evidence="9">
    <location>
        <begin position="176"/>
        <end position="196"/>
    </location>
</feature>
<dbReference type="GO" id="GO:0046872">
    <property type="term" value="F:metal ion binding"/>
    <property type="evidence" value="ECO:0007669"/>
    <property type="project" value="UniProtKB-KW"/>
</dbReference>
<dbReference type="GO" id="GO:0043005">
    <property type="term" value="C:neuron projection"/>
    <property type="evidence" value="ECO:0007669"/>
    <property type="project" value="TreeGrafter"/>
</dbReference>
<evidence type="ECO:0000256" key="4">
    <source>
        <dbReference type="ARBA" id="ARBA00022847"/>
    </source>
</evidence>
<evidence type="ECO:0000256" key="6">
    <source>
        <dbReference type="ARBA" id="ARBA00023136"/>
    </source>
</evidence>
<evidence type="ECO:0000256" key="5">
    <source>
        <dbReference type="ARBA" id="ARBA00022989"/>
    </source>
</evidence>
<evidence type="ECO:0000256" key="8">
    <source>
        <dbReference type="SAM" id="MobiDB-lite"/>
    </source>
</evidence>
<feature type="region of interest" description="Disordered" evidence="8">
    <location>
        <begin position="1"/>
        <end position="60"/>
    </location>
</feature>
<organism evidence="11">
    <name type="scientific">Caenorhabditis remanei</name>
    <name type="common">Caenorhabditis vulgaris</name>
    <dbReference type="NCBI Taxonomy" id="31234"/>
    <lineage>
        <taxon>Eukaryota</taxon>
        <taxon>Metazoa</taxon>
        <taxon>Ecdysozoa</taxon>
        <taxon>Nematoda</taxon>
        <taxon>Chromadorea</taxon>
        <taxon>Rhabditida</taxon>
        <taxon>Rhabditina</taxon>
        <taxon>Rhabditomorpha</taxon>
        <taxon>Rhabditoidea</taxon>
        <taxon>Rhabditidae</taxon>
        <taxon>Peloderinae</taxon>
        <taxon>Caenorhabditis</taxon>
    </lineage>
</organism>
<dbReference type="AlphaFoldDB" id="E3NBK2"/>
<dbReference type="EMBL" id="DS268586">
    <property type="protein sequence ID" value="EFO91998.1"/>
    <property type="molecule type" value="Genomic_DNA"/>
</dbReference>
<dbReference type="OrthoDB" id="6581954at2759"/>
<gene>
    <name evidence="10" type="ORF">CRE_10596</name>
</gene>
<feature type="transmembrane region" description="Helical" evidence="9">
    <location>
        <begin position="96"/>
        <end position="117"/>
    </location>
</feature>
<feature type="transmembrane region" description="Helical" evidence="9">
    <location>
        <begin position="347"/>
        <end position="366"/>
    </location>
</feature>
<keyword evidence="3 9" id="KW-0812">Transmembrane</keyword>
<feature type="transmembrane region" description="Helical" evidence="9">
    <location>
        <begin position="129"/>
        <end position="156"/>
    </location>
</feature>
<dbReference type="PROSITE" id="PS50267">
    <property type="entry name" value="NA_NEUROTRAN_SYMP_3"/>
    <property type="match status" value="1"/>
</dbReference>
<feature type="compositionally biased region" description="Basic and acidic residues" evidence="8">
    <location>
        <begin position="43"/>
        <end position="60"/>
    </location>
</feature>
<evidence type="ECO:0000256" key="2">
    <source>
        <dbReference type="ARBA" id="ARBA00022448"/>
    </source>
</evidence>
<dbReference type="PANTHER" id="PTHR11616">
    <property type="entry name" value="SODIUM/CHLORIDE DEPENDENT TRANSPORTER"/>
    <property type="match status" value="1"/>
</dbReference>
<feature type="binding site" evidence="7">
    <location>
        <position position="183"/>
    </location>
    <ligand>
        <name>Na(+)</name>
        <dbReference type="ChEBI" id="CHEBI:29101"/>
        <label>1</label>
    </ligand>
</feature>
<dbReference type="GO" id="GO:0005332">
    <property type="term" value="F:gamma-aminobutyric acid:sodium:chloride symporter activity"/>
    <property type="evidence" value="ECO:0007669"/>
    <property type="project" value="TreeGrafter"/>
</dbReference>
<feature type="transmembrane region" description="Helical" evidence="9">
    <location>
        <begin position="323"/>
        <end position="341"/>
    </location>
</feature>
<dbReference type="PRINTS" id="PR00176">
    <property type="entry name" value="NANEUSMPORT"/>
</dbReference>
<evidence type="ECO:0000313" key="11">
    <source>
        <dbReference type="Proteomes" id="UP000008281"/>
    </source>
</evidence>
<dbReference type="Proteomes" id="UP000008281">
    <property type="component" value="Unassembled WGS sequence"/>
</dbReference>
<keyword evidence="7" id="KW-0915">Sodium</keyword>
<protein>
    <submittedName>
        <fullName evidence="10">Uncharacterized protein</fullName>
    </submittedName>
</protein>
<evidence type="ECO:0000256" key="7">
    <source>
        <dbReference type="PIRSR" id="PIRSR600175-1"/>
    </source>
</evidence>
<dbReference type="InterPro" id="IPR037272">
    <property type="entry name" value="SNS_sf"/>
</dbReference>
<reference evidence="10" key="1">
    <citation type="submission" date="2007-07" db="EMBL/GenBank/DDBJ databases">
        <title>PCAP assembly of the Caenorhabditis remanei genome.</title>
        <authorList>
            <consortium name="The Caenorhabditis remanei Sequencing Consortium"/>
            <person name="Wilson R.K."/>
        </authorList>
    </citation>
    <scope>NUCLEOTIDE SEQUENCE [LARGE SCALE GENOMIC DNA]</scope>
    <source>
        <strain evidence="10">PB4641</strain>
    </source>
</reference>
<dbReference type="PANTHER" id="PTHR11616:SF98">
    <property type="entry name" value="TRANSPORTER"/>
    <property type="match status" value="1"/>
</dbReference>
<evidence type="ECO:0000256" key="1">
    <source>
        <dbReference type="ARBA" id="ARBA00004141"/>
    </source>
</evidence>
<proteinExistence type="predicted"/>
<dbReference type="GO" id="GO:0005886">
    <property type="term" value="C:plasma membrane"/>
    <property type="evidence" value="ECO:0007669"/>
    <property type="project" value="TreeGrafter"/>
</dbReference>
<dbReference type="SUPFAM" id="SSF161070">
    <property type="entry name" value="SNF-like"/>
    <property type="match status" value="1"/>
</dbReference>
<feature type="compositionally biased region" description="Low complexity" evidence="8">
    <location>
        <begin position="9"/>
        <end position="42"/>
    </location>
</feature>
<keyword evidence="5 9" id="KW-1133">Transmembrane helix</keyword>
<feature type="compositionally biased region" description="Acidic residues" evidence="8">
    <location>
        <begin position="410"/>
        <end position="433"/>
    </location>
</feature>
<feature type="region of interest" description="Disordered" evidence="8">
    <location>
        <begin position="406"/>
        <end position="433"/>
    </location>
</feature>
<dbReference type="HOGENOM" id="CLU_633462_0_0_1"/>
<feature type="transmembrane region" description="Helical" evidence="9">
    <location>
        <begin position="223"/>
        <end position="249"/>
    </location>
</feature>
<keyword evidence="7" id="KW-0479">Metal-binding</keyword>
<dbReference type="InParanoid" id="E3NBK2"/>
<dbReference type="STRING" id="31234.E3NBK2"/>
<dbReference type="Pfam" id="PF00209">
    <property type="entry name" value="SNF"/>
    <property type="match status" value="1"/>
</dbReference>
<keyword evidence="11" id="KW-1185">Reference proteome</keyword>
<evidence type="ECO:0000313" key="10">
    <source>
        <dbReference type="EMBL" id="EFO91998.1"/>
    </source>
</evidence>
<dbReference type="eggNOG" id="KOG3660">
    <property type="taxonomic scope" value="Eukaryota"/>
</dbReference>
<dbReference type="InterPro" id="IPR000175">
    <property type="entry name" value="Na/ntran_symport"/>
</dbReference>
<evidence type="ECO:0000256" key="3">
    <source>
        <dbReference type="ARBA" id="ARBA00022692"/>
    </source>
</evidence>
<keyword evidence="2" id="KW-0813">Transport</keyword>
<accession>E3NBK2</accession>